<proteinExistence type="predicted"/>
<accession>A0A9P4IKG9</accession>
<dbReference type="Gene3D" id="3.30.559.10">
    <property type="entry name" value="Chloramphenicol acetyltransferase-like domain"/>
    <property type="match status" value="2"/>
</dbReference>
<dbReference type="InterPro" id="IPR054710">
    <property type="entry name" value="Tri101-like_N"/>
</dbReference>
<evidence type="ECO:0000313" key="5">
    <source>
        <dbReference type="Proteomes" id="UP000799772"/>
    </source>
</evidence>
<evidence type="ECO:0000259" key="3">
    <source>
        <dbReference type="Pfam" id="PF22664"/>
    </source>
</evidence>
<evidence type="ECO:0000313" key="4">
    <source>
        <dbReference type="EMBL" id="KAF2100928.1"/>
    </source>
</evidence>
<dbReference type="PANTHER" id="PTHR31896:SF64">
    <property type="entry name" value="TRICHOTHECENE 3-O-ACETYLTRANSFERASE"/>
    <property type="match status" value="1"/>
</dbReference>
<feature type="region of interest" description="Disordered" evidence="2">
    <location>
        <begin position="204"/>
        <end position="230"/>
    </location>
</feature>
<dbReference type="OrthoDB" id="1862401at2759"/>
<dbReference type="EMBL" id="ML978124">
    <property type="protein sequence ID" value="KAF2100928.1"/>
    <property type="molecule type" value="Genomic_DNA"/>
</dbReference>
<gene>
    <name evidence="4" type="ORF">NA57DRAFT_74525</name>
</gene>
<reference evidence="4" key="1">
    <citation type="journal article" date="2020" name="Stud. Mycol.">
        <title>101 Dothideomycetes genomes: a test case for predicting lifestyles and emergence of pathogens.</title>
        <authorList>
            <person name="Haridas S."/>
            <person name="Albert R."/>
            <person name="Binder M."/>
            <person name="Bloem J."/>
            <person name="Labutti K."/>
            <person name="Salamov A."/>
            <person name="Andreopoulos B."/>
            <person name="Baker S."/>
            <person name="Barry K."/>
            <person name="Bills G."/>
            <person name="Bluhm B."/>
            <person name="Cannon C."/>
            <person name="Castanera R."/>
            <person name="Culley D."/>
            <person name="Daum C."/>
            <person name="Ezra D."/>
            <person name="Gonzalez J."/>
            <person name="Henrissat B."/>
            <person name="Kuo A."/>
            <person name="Liang C."/>
            <person name="Lipzen A."/>
            <person name="Lutzoni F."/>
            <person name="Magnuson J."/>
            <person name="Mondo S."/>
            <person name="Nolan M."/>
            <person name="Ohm R."/>
            <person name="Pangilinan J."/>
            <person name="Park H.-J."/>
            <person name="Ramirez L."/>
            <person name="Alfaro M."/>
            <person name="Sun H."/>
            <person name="Tritt A."/>
            <person name="Yoshinaga Y."/>
            <person name="Zwiers L.-H."/>
            <person name="Turgeon B."/>
            <person name="Goodwin S."/>
            <person name="Spatafora J."/>
            <person name="Crous P."/>
            <person name="Grigoriev I."/>
        </authorList>
    </citation>
    <scope>NUCLEOTIDE SEQUENCE</scope>
    <source>
        <strain evidence="4">CBS 133067</strain>
    </source>
</reference>
<dbReference type="Proteomes" id="UP000799772">
    <property type="component" value="Unassembled WGS sequence"/>
</dbReference>
<feature type="compositionally biased region" description="Polar residues" evidence="2">
    <location>
        <begin position="219"/>
        <end position="228"/>
    </location>
</feature>
<feature type="compositionally biased region" description="Pro residues" evidence="2">
    <location>
        <begin position="207"/>
        <end position="218"/>
    </location>
</feature>
<organism evidence="4 5">
    <name type="scientific">Rhizodiscina lignyota</name>
    <dbReference type="NCBI Taxonomy" id="1504668"/>
    <lineage>
        <taxon>Eukaryota</taxon>
        <taxon>Fungi</taxon>
        <taxon>Dikarya</taxon>
        <taxon>Ascomycota</taxon>
        <taxon>Pezizomycotina</taxon>
        <taxon>Dothideomycetes</taxon>
        <taxon>Pleosporomycetidae</taxon>
        <taxon>Aulographales</taxon>
        <taxon>Rhizodiscinaceae</taxon>
        <taxon>Rhizodiscina</taxon>
    </lineage>
</organism>
<dbReference type="InterPro" id="IPR051283">
    <property type="entry name" value="Sec_Metabolite_Acyltrans"/>
</dbReference>
<keyword evidence="5" id="KW-1185">Reference proteome</keyword>
<keyword evidence="1" id="KW-0808">Transferase</keyword>
<comment type="caution">
    <text evidence="4">The sequence shown here is derived from an EMBL/GenBank/DDBJ whole genome shotgun (WGS) entry which is preliminary data.</text>
</comment>
<dbReference type="InterPro" id="IPR023213">
    <property type="entry name" value="CAT-like_dom_sf"/>
</dbReference>
<evidence type="ECO:0000256" key="1">
    <source>
        <dbReference type="ARBA" id="ARBA00022679"/>
    </source>
</evidence>
<evidence type="ECO:0000256" key="2">
    <source>
        <dbReference type="SAM" id="MobiDB-lite"/>
    </source>
</evidence>
<dbReference type="PANTHER" id="PTHR31896">
    <property type="entry name" value="FAMILY REGULATORY PROTEIN, PUTATIVE (AFU_ORTHOLOGUE AFUA_3G14730)-RELATED"/>
    <property type="match status" value="1"/>
</dbReference>
<name>A0A9P4IKG9_9PEZI</name>
<dbReference type="GO" id="GO:0016740">
    <property type="term" value="F:transferase activity"/>
    <property type="evidence" value="ECO:0007669"/>
    <property type="project" value="UniProtKB-KW"/>
</dbReference>
<protein>
    <submittedName>
        <fullName evidence="4">Trichothecene 3-O-acetyltransferase</fullName>
    </submittedName>
</protein>
<dbReference type="Pfam" id="PF22664">
    <property type="entry name" value="TRI-like_N"/>
    <property type="match status" value="1"/>
</dbReference>
<feature type="domain" description="Trichothecene 3-O-acetyltransferase-like N-terminal" evidence="3">
    <location>
        <begin position="26"/>
        <end position="178"/>
    </location>
</feature>
<dbReference type="AlphaFoldDB" id="A0A9P4IKG9"/>
<sequence length="459" mass="50976">MSGSASLDDLDVQLSTLEQHLLPVPIYTQICLCFALTDTSSHSVIINTLTKGLERLSASFPWVAGQIVTDAVDGGSTETKIKSFEKTPPLIVRDFSNDASIPTMDALRRAKFPMRMLDEGYVAPRKTLPDGSKETSRPVFLVQATFIAGALLLTFLAAHETMDGVAQGHVIHLFSKACCNEAFTNEELSTGNLPRHNIIPLLNDPYQPGPELGPPSRKPNPSHSSPNEATDLPKCSWVDFAFREDSLIALKSLAMETVPRSSGYISTDDALTALIWQSVTRARLPRLDPAAETIFARAVNVRRYLNIPETFPGLVQNMTYHIYPTQKLVEESLGAIASQFRSAVDPKTSQLAYNTRSLATFLSRPSKDKNRTFLSDMDYSTDIALSSWVKLDCYELEFGLDLGQPEAVRRPQFVPVEGLMYMLPKRQDSEVAMAVCLRDEDIERLRADEEFAKYGTYIK</sequence>